<dbReference type="Proteomes" id="UP001201812">
    <property type="component" value="Unassembled WGS sequence"/>
</dbReference>
<dbReference type="GO" id="GO:0016460">
    <property type="term" value="C:myosin II complex"/>
    <property type="evidence" value="ECO:0007669"/>
    <property type="project" value="TreeGrafter"/>
</dbReference>
<protein>
    <submittedName>
        <fullName evidence="2">Calmodulin</fullName>
    </submittedName>
</protein>
<dbReference type="AlphaFoldDB" id="A0AAD4N4W6"/>
<dbReference type="PANTHER" id="PTHR23048:SF0">
    <property type="entry name" value="CALMODULIN LIKE 3"/>
    <property type="match status" value="1"/>
</dbReference>
<sequence>MTENRNIRSFSRRVLPTDKYEIRQCFQLYADGGQLIKNEAQLRYVMRSVGGYQPTVAETKKYAKEYGHRIDLSSFLEILQKEKQKPDPTAEVRAALEGFAGKRGYVSRRELIHLLSCFGERMSPEEIEIAIAKMGLRDAEMIRVHDFMDRFSIFIA</sequence>
<gene>
    <name evidence="2" type="ORF">DdX_08763</name>
</gene>
<dbReference type="Gene3D" id="1.10.238.10">
    <property type="entry name" value="EF-hand"/>
    <property type="match status" value="2"/>
</dbReference>
<accession>A0AAD4N4W6</accession>
<evidence type="ECO:0000256" key="1">
    <source>
        <dbReference type="ARBA" id="ARBA00022737"/>
    </source>
</evidence>
<evidence type="ECO:0000313" key="2">
    <source>
        <dbReference type="EMBL" id="KAI1713880.1"/>
    </source>
</evidence>
<dbReference type="PANTHER" id="PTHR23048">
    <property type="entry name" value="MYOSIN LIGHT CHAIN 1, 3"/>
    <property type="match status" value="1"/>
</dbReference>
<dbReference type="SUPFAM" id="SSF47473">
    <property type="entry name" value="EF-hand"/>
    <property type="match status" value="1"/>
</dbReference>
<reference evidence="2" key="1">
    <citation type="submission" date="2022-01" db="EMBL/GenBank/DDBJ databases">
        <title>Genome Sequence Resource for Two Populations of Ditylenchus destructor, the Migratory Endoparasitic Phytonematode.</title>
        <authorList>
            <person name="Zhang H."/>
            <person name="Lin R."/>
            <person name="Xie B."/>
        </authorList>
    </citation>
    <scope>NUCLEOTIDE SEQUENCE</scope>
    <source>
        <strain evidence="2">BazhouSP</strain>
    </source>
</reference>
<proteinExistence type="predicted"/>
<name>A0AAD4N4W6_9BILA</name>
<dbReference type="InterPro" id="IPR050230">
    <property type="entry name" value="CALM/Myosin/TropC-like"/>
</dbReference>
<organism evidence="2 3">
    <name type="scientific">Ditylenchus destructor</name>
    <dbReference type="NCBI Taxonomy" id="166010"/>
    <lineage>
        <taxon>Eukaryota</taxon>
        <taxon>Metazoa</taxon>
        <taxon>Ecdysozoa</taxon>
        <taxon>Nematoda</taxon>
        <taxon>Chromadorea</taxon>
        <taxon>Rhabditida</taxon>
        <taxon>Tylenchina</taxon>
        <taxon>Tylenchomorpha</taxon>
        <taxon>Sphaerularioidea</taxon>
        <taxon>Anguinidae</taxon>
        <taxon>Anguininae</taxon>
        <taxon>Ditylenchus</taxon>
    </lineage>
</organism>
<dbReference type="EMBL" id="JAKKPZ010000014">
    <property type="protein sequence ID" value="KAI1713880.1"/>
    <property type="molecule type" value="Genomic_DNA"/>
</dbReference>
<evidence type="ECO:0000313" key="3">
    <source>
        <dbReference type="Proteomes" id="UP001201812"/>
    </source>
</evidence>
<keyword evidence="3" id="KW-1185">Reference proteome</keyword>
<keyword evidence="1" id="KW-0677">Repeat</keyword>
<dbReference type="InterPro" id="IPR011992">
    <property type="entry name" value="EF-hand-dom_pair"/>
</dbReference>
<comment type="caution">
    <text evidence="2">The sequence shown here is derived from an EMBL/GenBank/DDBJ whole genome shotgun (WGS) entry which is preliminary data.</text>
</comment>